<reference evidence="2 3" key="1">
    <citation type="journal article" date="2006" name="Virology">
        <title>TTSV1, a new virus-like particle isolated from the hyperthermophilic crenarchaeote Thermoproteus tenax.</title>
        <authorList>
            <person name="Ahn D.G."/>
            <person name="Kim S.I."/>
            <person name="Rhee J.K."/>
            <person name="Kim K.P."/>
            <person name="Pan J.G."/>
            <person name="Oh J.W."/>
        </authorList>
    </citation>
    <scope>NUCLEOTIDE SEQUENCE</scope>
</reference>
<feature type="transmembrane region" description="Helical" evidence="1">
    <location>
        <begin position="12"/>
        <end position="38"/>
    </location>
</feature>
<keyword evidence="1" id="KW-1133">Transmembrane helix</keyword>
<dbReference type="OrthoDB" id="37321at10239"/>
<dbReference type="RefSeq" id="YP_164356.1">
    <property type="nucleotide sequence ID" value="NC_006556.1"/>
</dbReference>
<keyword evidence="1" id="KW-0812">Transmembrane</keyword>
<dbReference type="Proteomes" id="UP000006730">
    <property type="component" value="Segment"/>
</dbReference>
<sequence length="160" mass="18329">MAEALKKLLIIFYLIILGFSWLQLPWFFGITSVGGLVLTPSSYPYIPPLSLIVTVPTNTCEGWSVYFVNGTWLGLFEIHVPVVHYFSGRYEIFNMRASFGSSVLDNIKHYIEALIWPEMAAVPYNHSCAARVIFIIPSPIVLISFAALGYHIYYRFRRVW</sequence>
<name>Q647E7_9VIRU</name>
<feature type="transmembrane region" description="Helical" evidence="1">
    <location>
        <begin position="132"/>
        <end position="153"/>
    </location>
</feature>
<protein>
    <recommendedName>
        <fullName evidence="4">Transmembrane protein</fullName>
    </recommendedName>
</protein>
<organism evidence="2 3">
    <name type="scientific">Thermoproteus tenax spherical virus 1</name>
    <dbReference type="NCBI Taxonomy" id="292639"/>
    <lineage>
        <taxon>Viruses</taxon>
        <taxon>Viruses incertae sedis</taxon>
        <taxon>Globuloviridae</taxon>
        <taxon>Alphaglobulovirus</taxon>
        <taxon>Alphaglobulovirus cinderense</taxon>
    </lineage>
</organism>
<accession>Q647E7</accession>
<evidence type="ECO:0008006" key="4">
    <source>
        <dbReference type="Google" id="ProtNLM"/>
    </source>
</evidence>
<proteinExistence type="predicted"/>
<dbReference type="KEGG" id="vg:5141639"/>
<evidence type="ECO:0000313" key="3">
    <source>
        <dbReference type="Proteomes" id="UP000006730"/>
    </source>
</evidence>
<evidence type="ECO:0000313" key="2">
    <source>
        <dbReference type="EMBL" id="AAU25965.1"/>
    </source>
</evidence>
<dbReference type="EMBL" id="AY722806">
    <property type="protein sequence ID" value="AAU25965.1"/>
    <property type="molecule type" value="Genomic_DNA"/>
</dbReference>
<evidence type="ECO:0000256" key="1">
    <source>
        <dbReference type="SAM" id="Phobius"/>
    </source>
</evidence>
<dbReference type="GeneID" id="5141639"/>
<keyword evidence="3" id="KW-1185">Reference proteome</keyword>
<keyword evidence="1" id="KW-0472">Membrane</keyword>